<name>A0ACD5YL77_AVESA</name>
<reference evidence="1" key="2">
    <citation type="submission" date="2025-09" db="UniProtKB">
        <authorList>
            <consortium name="EnsemblPlants"/>
        </authorList>
    </citation>
    <scope>IDENTIFICATION</scope>
</reference>
<proteinExistence type="predicted"/>
<keyword evidence="2" id="KW-1185">Reference proteome</keyword>
<accession>A0ACD5YL77</accession>
<dbReference type="Proteomes" id="UP001732700">
    <property type="component" value="Chromosome 5D"/>
</dbReference>
<protein>
    <submittedName>
        <fullName evidence="1">Uncharacterized protein</fullName>
    </submittedName>
</protein>
<dbReference type="EnsemblPlants" id="AVESA.00010b.r2.5DG0997550.1">
    <property type="protein sequence ID" value="AVESA.00010b.r2.5DG0997550.1.CDS"/>
    <property type="gene ID" value="AVESA.00010b.r2.5DG0997550"/>
</dbReference>
<organism evidence="1 2">
    <name type="scientific">Avena sativa</name>
    <name type="common">Oat</name>
    <dbReference type="NCBI Taxonomy" id="4498"/>
    <lineage>
        <taxon>Eukaryota</taxon>
        <taxon>Viridiplantae</taxon>
        <taxon>Streptophyta</taxon>
        <taxon>Embryophyta</taxon>
        <taxon>Tracheophyta</taxon>
        <taxon>Spermatophyta</taxon>
        <taxon>Magnoliopsida</taxon>
        <taxon>Liliopsida</taxon>
        <taxon>Poales</taxon>
        <taxon>Poaceae</taxon>
        <taxon>BOP clade</taxon>
        <taxon>Pooideae</taxon>
        <taxon>Poodae</taxon>
        <taxon>Poeae</taxon>
        <taxon>Poeae Chloroplast Group 1 (Aveneae type)</taxon>
        <taxon>Aveninae</taxon>
        <taxon>Avena</taxon>
    </lineage>
</organism>
<sequence>MELRHLGSGSGGSGGQSVDTSARRRRRMSTPSTGTRLMPAFNAVAGEGDGGSWGLSSSSSSGGLDLGLDESHPCYSRHRVYPEFPQRSSMGRLLFQGSPLGPRTTDDDVLVMDGVLVASDSGSGPRRYASFTDLGFVSAVSPRSGGSGRHSSSRQFAYGKEESRVQRAMNPRHSEVELQGRRSVQGVPGPNMQASPGSYHPLLPPWLQASGTSTPGAVTTPIRPPAAAYFTPPRATTATPARAPTGFSWTPKRPELKPPSVQRATFAWPPTEEENAAISQCLYGLRRAPSRRLPVFVSICPA</sequence>
<reference evidence="1" key="1">
    <citation type="submission" date="2021-05" db="EMBL/GenBank/DDBJ databases">
        <authorList>
            <person name="Scholz U."/>
            <person name="Mascher M."/>
            <person name="Fiebig A."/>
        </authorList>
    </citation>
    <scope>NUCLEOTIDE SEQUENCE [LARGE SCALE GENOMIC DNA]</scope>
</reference>
<evidence type="ECO:0000313" key="1">
    <source>
        <dbReference type="EnsemblPlants" id="AVESA.00010b.r2.5DG0997550.1.CDS"/>
    </source>
</evidence>
<evidence type="ECO:0000313" key="2">
    <source>
        <dbReference type="Proteomes" id="UP001732700"/>
    </source>
</evidence>